<keyword evidence="2" id="KW-1185">Reference proteome</keyword>
<dbReference type="PANTHER" id="PTHR38886:SF1">
    <property type="entry name" value="NACHT-NTPASE AND P-LOOP NTPASES N-TERMINAL DOMAIN-CONTAINING PROTEIN"/>
    <property type="match status" value="1"/>
</dbReference>
<dbReference type="PANTHER" id="PTHR38886">
    <property type="entry name" value="SESA DOMAIN-CONTAINING PROTEIN"/>
    <property type="match status" value="1"/>
</dbReference>
<reference evidence="1" key="1">
    <citation type="submission" date="2023-02" db="EMBL/GenBank/DDBJ databases">
        <title>Colletotrichum kahawae CIFC_Que2 genome sequencing and assembly.</title>
        <authorList>
            <person name="Baroncelli R."/>
        </authorList>
    </citation>
    <scope>NUCLEOTIDE SEQUENCE</scope>
    <source>
        <strain evidence="1">CIFC_Que2</strain>
    </source>
</reference>
<name>A0AAD9Y0P1_COLKA</name>
<comment type="caution">
    <text evidence="1">The sequence shown here is derived from an EMBL/GenBank/DDBJ whole genome shotgun (WGS) entry which is preliminary data.</text>
</comment>
<protein>
    <submittedName>
        <fullName evidence="1">Uncharacterized protein</fullName>
    </submittedName>
</protein>
<gene>
    <name evidence="1" type="ORF">CKAH01_09604</name>
</gene>
<dbReference type="AlphaFoldDB" id="A0AAD9Y0P1"/>
<accession>A0AAD9Y0P1</accession>
<evidence type="ECO:0000313" key="1">
    <source>
        <dbReference type="EMBL" id="KAK2730357.1"/>
    </source>
</evidence>
<dbReference type="Proteomes" id="UP001281614">
    <property type="component" value="Unassembled WGS sequence"/>
</dbReference>
<organism evidence="1 2">
    <name type="scientific">Colletotrichum kahawae</name>
    <name type="common">Coffee berry disease fungus</name>
    <dbReference type="NCBI Taxonomy" id="34407"/>
    <lineage>
        <taxon>Eukaryota</taxon>
        <taxon>Fungi</taxon>
        <taxon>Dikarya</taxon>
        <taxon>Ascomycota</taxon>
        <taxon>Pezizomycotina</taxon>
        <taxon>Sordariomycetes</taxon>
        <taxon>Hypocreomycetidae</taxon>
        <taxon>Glomerellales</taxon>
        <taxon>Glomerellaceae</taxon>
        <taxon>Colletotrichum</taxon>
        <taxon>Colletotrichum gloeosporioides species complex</taxon>
    </lineage>
</organism>
<sequence length="234" mass="26942">MSFGWSAGDIAAAVKLLYDVYHTLDNVDGAAGEYREAVTFLKSLTQILEPLKTLTDWDAYPAYGDEIKREVFLIKAPIEVFLASRTYEEDLRIQDCVSTLDDDLRFYLQELKQAIGDSRKIQSALQASLRLGPEASQRNRQIPEATYQSRRRSLPYVLHRYERLDDFDDRSETLKELLLLVRLMQPRKQLAPNLIAKYHITFLDVMGGAPRVLQYDAFRSFEASRFELVIGLLL</sequence>
<proteinExistence type="predicted"/>
<evidence type="ECO:0000313" key="2">
    <source>
        <dbReference type="Proteomes" id="UP001281614"/>
    </source>
</evidence>
<dbReference type="EMBL" id="VYYT01000677">
    <property type="protein sequence ID" value="KAK2730357.1"/>
    <property type="molecule type" value="Genomic_DNA"/>
</dbReference>